<sequence length="171" mass="20133">MNEHPNNPVYSKQVIEMLTVANEYCLFMEKCDDYPKEDILSYCRHILPLIYLKGSLVKPLIPAEPDDAERFVTEESWESLFNTLRNKFYPDDHFWMCQDPRDENTEIEKNSLAEHLADIYQDMKDFVMLYQKNRHSARENAIAGIASYFMDHYGPAITKSLYALHLLETRA</sequence>
<protein>
    <submittedName>
        <fullName evidence="1">Uncharacterized protein</fullName>
    </submittedName>
</protein>
<organism evidence="1">
    <name type="scientific">Lentimicrobium saccharophilum</name>
    <dbReference type="NCBI Taxonomy" id="1678841"/>
    <lineage>
        <taxon>Bacteria</taxon>
        <taxon>Pseudomonadati</taxon>
        <taxon>Bacteroidota</taxon>
        <taxon>Bacteroidia</taxon>
        <taxon>Bacteroidales</taxon>
        <taxon>Lentimicrobiaceae</taxon>
        <taxon>Lentimicrobium</taxon>
    </lineage>
</organism>
<dbReference type="AlphaFoldDB" id="A0A0S7C585"/>
<name>A0A0S7C585_9BACT</name>
<evidence type="ECO:0000313" key="1">
    <source>
        <dbReference type="EMBL" id="GAP44280.1"/>
    </source>
</evidence>
<accession>A0A0S7C585</accession>
<gene>
    <name evidence="1" type="ORF">TBC1_1281</name>
</gene>
<dbReference type="STRING" id="1678841.TBC1_1281"/>
<dbReference type="Proteomes" id="UP000053091">
    <property type="component" value="Unassembled WGS sequence"/>
</dbReference>
<dbReference type="RefSeq" id="WP_062043301.1">
    <property type="nucleotide sequence ID" value="NZ_DF968183.1"/>
</dbReference>
<evidence type="ECO:0000313" key="2">
    <source>
        <dbReference type="Proteomes" id="UP000053091"/>
    </source>
</evidence>
<keyword evidence="2" id="KW-1185">Reference proteome</keyword>
<dbReference type="EMBL" id="DF968183">
    <property type="protein sequence ID" value="GAP44280.1"/>
    <property type="molecule type" value="Genomic_DNA"/>
</dbReference>
<dbReference type="InterPro" id="IPR038312">
    <property type="entry name" value="DUF5063_sf"/>
</dbReference>
<dbReference type="Gene3D" id="1.20.120.1550">
    <property type="entry name" value="Protein of unknown function DUF5063"/>
    <property type="match status" value="1"/>
</dbReference>
<dbReference type="InterPro" id="IPR032025">
    <property type="entry name" value="DUF5063"/>
</dbReference>
<proteinExistence type="predicted"/>
<dbReference type="Pfam" id="PF16702">
    <property type="entry name" value="DUF5063"/>
    <property type="match status" value="1"/>
</dbReference>
<dbReference type="OrthoDB" id="1116917at2"/>
<reference evidence="1" key="1">
    <citation type="journal article" date="2015" name="Genome Announc.">
        <title>Draft Genome Sequence of Bacteroidales Strain TBC1, a Novel Isolate from a Methanogenic Wastewater Treatment System.</title>
        <authorList>
            <person name="Tourlousse D.M."/>
            <person name="Matsuura N."/>
            <person name="Sun L."/>
            <person name="Toyonaga M."/>
            <person name="Kuroda K."/>
            <person name="Ohashi A."/>
            <person name="Cruz R."/>
            <person name="Yamaguchi T."/>
            <person name="Sekiguchi Y."/>
        </authorList>
    </citation>
    <scope>NUCLEOTIDE SEQUENCE [LARGE SCALE GENOMIC DNA]</scope>
    <source>
        <strain evidence="1">TBC1</strain>
    </source>
</reference>